<dbReference type="CDD" id="cd07012">
    <property type="entry name" value="PBP2_Bug_TTT"/>
    <property type="match status" value="1"/>
</dbReference>
<keyword evidence="4" id="KW-1185">Reference proteome</keyword>
<dbReference type="Proteomes" id="UP000564885">
    <property type="component" value="Unassembled WGS sequence"/>
</dbReference>
<dbReference type="InterPro" id="IPR042100">
    <property type="entry name" value="Bug_dom1"/>
</dbReference>
<dbReference type="PIRSF" id="PIRSF017082">
    <property type="entry name" value="YflP"/>
    <property type="match status" value="1"/>
</dbReference>
<evidence type="ECO:0000256" key="1">
    <source>
        <dbReference type="ARBA" id="ARBA00006987"/>
    </source>
</evidence>
<organism evidence="3 4">
    <name type="scientific">Enterovirga aerilata</name>
    <dbReference type="NCBI Taxonomy" id="2730920"/>
    <lineage>
        <taxon>Bacteria</taxon>
        <taxon>Pseudomonadati</taxon>
        <taxon>Pseudomonadota</taxon>
        <taxon>Alphaproteobacteria</taxon>
        <taxon>Hyphomicrobiales</taxon>
        <taxon>Methylobacteriaceae</taxon>
        <taxon>Enterovirga</taxon>
    </lineage>
</organism>
<protein>
    <submittedName>
        <fullName evidence="3">Tripartite tricarboxylate transporter substrate binding protein</fullName>
    </submittedName>
</protein>
<dbReference type="RefSeq" id="WP_171217931.1">
    <property type="nucleotide sequence ID" value="NZ_JABEPP010000002.1"/>
</dbReference>
<comment type="similarity">
    <text evidence="1">Belongs to the UPF0065 (bug) family.</text>
</comment>
<dbReference type="AlphaFoldDB" id="A0A849I464"/>
<evidence type="ECO:0000313" key="4">
    <source>
        <dbReference type="Proteomes" id="UP000564885"/>
    </source>
</evidence>
<feature type="signal peptide" evidence="2">
    <location>
        <begin position="1"/>
        <end position="22"/>
    </location>
</feature>
<dbReference type="EMBL" id="JABEPP010000002">
    <property type="protein sequence ID" value="NNM72464.1"/>
    <property type="molecule type" value="Genomic_DNA"/>
</dbReference>
<dbReference type="InterPro" id="IPR005064">
    <property type="entry name" value="BUG"/>
</dbReference>
<gene>
    <name evidence="3" type="ORF">HJG44_08685</name>
</gene>
<dbReference type="PANTHER" id="PTHR42928:SF3">
    <property type="entry name" value="UPF0065 PROTEIN YFLP"/>
    <property type="match status" value="1"/>
</dbReference>
<reference evidence="3 4" key="1">
    <citation type="submission" date="2020-04" db="EMBL/GenBank/DDBJ databases">
        <title>Enterovirga sp. isolate from soil.</title>
        <authorList>
            <person name="Chea S."/>
            <person name="Kim D.-U."/>
        </authorList>
    </citation>
    <scope>NUCLEOTIDE SEQUENCE [LARGE SCALE GENOMIC DNA]</scope>
    <source>
        <strain evidence="3 4">DB1703</strain>
    </source>
</reference>
<keyword evidence="2" id="KW-0732">Signal</keyword>
<dbReference type="SUPFAM" id="SSF53850">
    <property type="entry name" value="Periplasmic binding protein-like II"/>
    <property type="match status" value="1"/>
</dbReference>
<comment type="caution">
    <text evidence="3">The sequence shown here is derived from an EMBL/GenBank/DDBJ whole genome shotgun (WGS) entry which is preliminary data.</text>
</comment>
<dbReference type="Gene3D" id="3.40.190.10">
    <property type="entry name" value="Periplasmic binding protein-like II"/>
    <property type="match status" value="1"/>
</dbReference>
<evidence type="ECO:0000313" key="3">
    <source>
        <dbReference type="EMBL" id="NNM72464.1"/>
    </source>
</evidence>
<name>A0A849I464_9HYPH</name>
<evidence type="ECO:0000256" key="2">
    <source>
        <dbReference type="SAM" id="SignalP"/>
    </source>
</evidence>
<sequence>MRARALALILCGLLRTACEAPAQGTDIRIIAPSAPGTGWDQVAQTLRIALAERGGLAAAVSNIPGGGGLTGLARFLTTESETDLLVTGLTMLDASLLSRSAADFDRLTPIARLSSDYFGIVVPANSTFRAIHEIGAALLADPTKLAWAGGPNGGVDHVAAILLARALGVPAQHLNYVPFLTSAEAGLAAAEEKVGAAMLALSEVHAELVSGRLRLLAVSSPDRLPGFDAPTLTESGIPLDFANWRGLAARPGLGRDQQHRLTALIQAALASPSWQETLNARKWQSAFLPPEPFQAFVRQEHQRVKEALRAAGLLKRGPAE</sequence>
<dbReference type="Gene3D" id="3.40.190.150">
    <property type="entry name" value="Bordetella uptake gene, domain 1"/>
    <property type="match status" value="1"/>
</dbReference>
<feature type="chain" id="PRO_5032487420" evidence="2">
    <location>
        <begin position="23"/>
        <end position="320"/>
    </location>
</feature>
<accession>A0A849I464</accession>
<dbReference type="PANTHER" id="PTHR42928">
    <property type="entry name" value="TRICARBOXYLATE-BINDING PROTEIN"/>
    <property type="match status" value="1"/>
</dbReference>
<dbReference type="Pfam" id="PF03401">
    <property type="entry name" value="TctC"/>
    <property type="match status" value="1"/>
</dbReference>
<proteinExistence type="inferred from homology"/>